<reference evidence="4" key="1">
    <citation type="submission" date="2016-10" db="EMBL/GenBank/DDBJ databases">
        <authorList>
            <person name="Varghese N."/>
            <person name="Submissions S."/>
        </authorList>
    </citation>
    <scope>NUCLEOTIDE SEQUENCE [LARGE SCALE GENOMIC DNA]</scope>
    <source>
        <strain evidence="4">XBD1002</strain>
    </source>
</reference>
<dbReference type="CDD" id="cd03809">
    <property type="entry name" value="GT4_MtfB-like"/>
    <property type="match status" value="1"/>
</dbReference>
<dbReference type="PANTHER" id="PTHR46401:SF2">
    <property type="entry name" value="GLYCOSYLTRANSFERASE WBBK-RELATED"/>
    <property type="match status" value="1"/>
</dbReference>
<dbReference type="EMBL" id="FORI01000005">
    <property type="protein sequence ID" value="SFI73443.1"/>
    <property type="molecule type" value="Genomic_DNA"/>
</dbReference>
<dbReference type="OrthoDB" id="9797829at2"/>
<dbReference type="Gene3D" id="3.40.50.2000">
    <property type="entry name" value="Glycogen Phosphorylase B"/>
    <property type="match status" value="2"/>
</dbReference>
<organism evidence="3 4">
    <name type="scientific">Treponema bryantii</name>
    <dbReference type="NCBI Taxonomy" id="163"/>
    <lineage>
        <taxon>Bacteria</taxon>
        <taxon>Pseudomonadati</taxon>
        <taxon>Spirochaetota</taxon>
        <taxon>Spirochaetia</taxon>
        <taxon>Spirochaetales</taxon>
        <taxon>Treponemataceae</taxon>
        <taxon>Treponema</taxon>
    </lineage>
</organism>
<dbReference type="GO" id="GO:0009103">
    <property type="term" value="P:lipopolysaccharide biosynthetic process"/>
    <property type="evidence" value="ECO:0007669"/>
    <property type="project" value="TreeGrafter"/>
</dbReference>
<dbReference type="PANTHER" id="PTHR46401">
    <property type="entry name" value="GLYCOSYLTRANSFERASE WBBK-RELATED"/>
    <property type="match status" value="1"/>
</dbReference>
<keyword evidence="1 3" id="KW-0808">Transferase</keyword>
<dbReference type="Proteomes" id="UP000182737">
    <property type="component" value="Unassembled WGS sequence"/>
</dbReference>
<evidence type="ECO:0000313" key="3">
    <source>
        <dbReference type="EMBL" id="SFI73443.1"/>
    </source>
</evidence>
<dbReference type="SUPFAM" id="SSF53756">
    <property type="entry name" value="UDP-Glycosyltransferase/glycogen phosphorylase"/>
    <property type="match status" value="1"/>
</dbReference>
<proteinExistence type="predicted"/>
<dbReference type="RefSeq" id="WP_074931375.1">
    <property type="nucleotide sequence ID" value="NZ_FORI01000005.1"/>
</dbReference>
<dbReference type="Pfam" id="PF00534">
    <property type="entry name" value="Glycos_transf_1"/>
    <property type="match status" value="1"/>
</dbReference>
<sequence>MGKYNFIFINGKFLEQKLTGVQRFAYETVKNIDTLIDDGAAFSELKDKVFLCVPSDVDESKLDFLKNIKIRKAKKGTGIFWEQTYFANDIRKNKALGLHLCNTVPFLQKKGIVCLHDITYTIHPEFVTTGKHQLMRLWHIVQDKVCAKKTLAILTVSENSRNEICDCFKIPQSRVDVVYNGWQHFSTEIAEGTTLSKWPELVEGKFFYSMSSLAKNKNFNWIIETAKRYPEYTFAVAGKMDLKKYGDTLSAGSELKNLHYLGYVSDDEAKLLMKNCRAFIFPSVFEGFGIPPLEALAMGTKVICAKASCLPEIFGDSVYYIDPYNYDVDFETLLSGKVSPASEVLEKYSWEKTASKTLEVVKRFF</sequence>
<name>A0A1I3KLR2_9SPIR</name>
<evidence type="ECO:0000256" key="1">
    <source>
        <dbReference type="ARBA" id="ARBA00022679"/>
    </source>
</evidence>
<evidence type="ECO:0000313" key="4">
    <source>
        <dbReference type="Proteomes" id="UP000182737"/>
    </source>
</evidence>
<gene>
    <name evidence="3" type="ORF">SAMN04487775_10542</name>
</gene>
<keyword evidence="4" id="KW-1185">Reference proteome</keyword>
<dbReference type="AlphaFoldDB" id="A0A1I3KLR2"/>
<protein>
    <submittedName>
        <fullName evidence="3">Glycosyltransferase involved in cell wall bisynthesis</fullName>
    </submittedName>
</protein>
<evidence type="ECO:0000259" key="2">
    <source>
        <dbReference type="Pfam" id="PF00534"/>
    </source>
</evidence>
<dbReference type="InterPro" id="IPR001296">
    <property type="entry name" value="Glyco_trans_1"/>
</dbReference>
<dbReference type="GO" id="GO:0016757">
    <property type="term" value="F:glycosyltransferase activity"/>
    <property type="evidence" value="ECO:0007669"/>
    <property type="project" value="InterPro"/>
</dbReference>
<feature type="domain" description="Glycosyl transferase family 1" evidence="2">
    <location>
        <begin position="202"/>
        <end position="327"/>
    </location>
</feature>
<accession>A0A1I3KLR2</accession>